<proteinExistence type="predicted"/>
<evidence type="ECO:0000313" key="2">
    <source>
        <dbReference type="Proteomes" id="UP001595824"/>
    </source>
</evidence>
<dbReference type="EMBL" id="JBHSDP010000029">
    <property type="protein sequence ID" value="MFC4332844.1"/>
    <property type="molecule type" value="Genomic_DNA"/>
</dbReference>
<keyword evidence="2" id="KW-1185">Reference proteome</keyword>
<accession>A0ABV8TQ58</accession>
<dbReference type="RefSeq" id="WP_037890289.1">
    <property type="nucleotide sequence ID" value="NZ_JBHSDP010000029.1"/>
</dbReference>
<reference evidence="2" key="1">
    <citation type="journal article" date="2019" name="Int. J. Syst. Evol. Microbiol.">
        <title>The Global Catalogue of Microorganisms (GCM) 10K type strain sequencing project: providing services to taxonomists for standard genome sequencing and annotation.</title>
        <authorList>
            <consortium name="The Broad Institute Genomics Platform"/>
            <consortium name="The Broad Institute Genome Sequencing Center for Infectious Disease"/>
            <person name="Wu L."/>
            <person name="Ma J."/>
        </authorList>
    </citation>
    <scope>NUCLEOTIDE SEQUENCE [LARGE SCALE GENOMIC DNA]</scope>
    <source>
        <strain evidence="2">PCU 347</strain>
    </source>
</reference>
<organism evidence="1 2">
    <name type="scientific">Streptomyces andamanensis</name>
    <dbReference type="NCBI Taxonomy" id="1565035"/>
    <lineage>
        <taxon>Bacteria</taxon>
        <taxon>Bacillati</taxon>
        <taxon>Actinomycetota</taxon>
        <taxon>Actinomycetes</taxon>
        <taxon>Kitasatosporales</taxon>
        <taxon>Streptomycetaceae</taxon>
        <taxon>Streptomyces</taxon>
    </lineage>
</organism>
<comment type="caution">
    <text evidence="1">The sequence shown here is derived from an EMBL/GenBank/DDBJ whole genome shotgun (WGS) entry which is preliminary data.</text>
</comment>
<sequence length="60" mass="6658">MAAHMTEKPAVQPAETGWARSRRLRRDTVRTCLPAVAVEDRGRARERAGDAEANIVRGED</sequence>
<evidence type="ECO:0000313" key="1">
    <source>
        <dbReference type="EMBL" id="MFC4332844.1"/>
    </source>
</evidence>
<name>A0ABV8TQ58_9ACTN</name>
<dbReference type="Proteomes" id="UP001595824">
    <property type="component" value="Unassembled WGS sequence"/>
</dbReference>
<protein>
    <submittedName>
        <fullName evidence="1">Uncharacterized protein</fullName>
    </submittedName>
</protein>
<gene>
    <name evidence="1" type="ORF">ACFPC0_34780</name>
</gene>